<dbReference type="Pfam" id="PF14106">
    <property type="entry name" value="DUF4279"/>
    <property type="match status" value="1"/>
</dbReference>
<accession>A0A378U0A9</accession>
<organism evidence="1 2">
    <name type="scientific">Neisseria elongata</name>
    <dbReference type="NCBI Taxonomy" id="495"/>
    <lineage>
        <taxon>Bacteria</taxon>
        <taxon>Pseudomonadati</taxon>
        <taxon>Pseudomonadota</taxon>
        <taxon>Betaproteobacteria</taxon>
        <taxon>Neisseriales</taxon>
        <taxon>Neisseriaceae</taxon>
        <taxon>Neisseria</taxon>
    </lineage>
</organism>
<dbReference type="AlphaFoldDB" id="A0A378U0A9"/>
<dbReference type="Proteomes" id="UP000254927">
    <property type="component" value="Unassembled WGS sequence"/>
</dbReference>
<evidence type="ECO:0000313" key="1">
    <source>
        <dbReference type="EMBL" id="STZ67603.1"/>
    </source>
</evidence>
<evidence type="ECO:0000313" key="2">
    <source>
        <dbReference type="Proteomes" id="UP000254927"/>
    </source>
</evidence>
<dbReference type="EMBL" id="UGQW01000002">
    <property type="protein sequence ID" value="STZ67603.1"/>
    <property type="molecule type" value="Genomic_DNA"/>
</dbReference>
<name>A0A378U0A9_NEIEL</name>
<dbReference type="InterPro" id="IPR025459">
    <property type="entry name" value="DUF4279"/>
</dbReference>
<protein>
    <recommendedName>
        <fullName evidence="3">DUF4279 domain-containing protein</fullName>
    </recommendedName>
</protein>
<dbReference type="RefSeq" id="WP_074897328.1">
    <property type="nucleotide sequence ID" value="NZ_CP031252.1"/>
</dbReference>
<dbReference type="GeneID" id="93352071"/>
<proteinExistence type="predicted"/>
<evidence type="ECO:0008006" key="3">
    <source>
        <dbReference type="Google" id="ProtNLM"/>
    </source>
</evidence>
<reference evidence="1 2" key="1">
    <citation type="submission" date="2018-06" db="EMBL/GenBank/DDBJ databases">
        <authorList>
            <consortium name="Pathogen Informatics"/>
            <person name="Doyle S."/>
        </authorList>
    </citation>
    <scope>NUCLEOTIDE SEQUENCE [LARGE SCALE GENOMIC DNA]</scope>
    <source>
        <strain evidence="1 2">NCTC10660</strain>
    </source>
</reference>
<sequence>METTNLNECYIYFALTGNGFDPDKISTALNLKATKIVREGSRIPGKIPVCSSWKYGTLLLRNGDVFRLGEIAEELIIPLLPLQKKITELIKIHNLSAIFMVVLTISTDEQDSTPALCFSPAVIEFCHSVGASIELDLYRS</sequence>
<gene>
    <name evidence="1" type="ORF">NCTC10660_01087</name>
</gene>